<evidence type="ECO:0000256" key="2">
    <source>
        <dbReference type="SAM" id="MobiDB-lite"/>
    </source>
</evidence>
<dbReference type="Proteomes" id="UP000053201">
    <property type="component" value="Unassembled WGS sequence"/>
</dbReference>
<feature type="region of interest" description="Disordered" evidence="2">
    <location>
        <begin position="48"/>
        <end position="150"/>
    </location>
</feature>
<keyword evidence="5" id="KW-1185">Reference proteome</keyword>
<comment type="similarity">
    <text evidence="1">Belongs to the TUB family.</text>
</comment>
<dbReference type="Gene3D" id="3.20.90.10">
    <property type="entry name" value="Tubby Protein, Chain A"/>
    <property type="match status" value="1"/>
</dbReference>
<dbReference type="SUPFAM" id="SSF54518">
    <property type="entry name" value="Tubby C-terminal domain-like"/>
    <property type="match status" value="1"/>
</dbReference>
<dbReference type="AlphaFoldDB" id="A0A0L0HQV0"/>
<dbReference type="eggNOG" id="KOG2502">
    <property type="taxonomic scope" value="Eukaryota"/>
</dbReference>
<dbReference type="InterPro" id="IPR025659">
    <property type="entry name" value="Tubby-like_C"/>
</dbReference>
<gene>
    <name evidence="4" type="ORF">SPPG_02366</name>
</gene>
<evidence type="ECO:0000313" key="4">
    <source>
        <dbReference type="EMBL" id="KND03320.1"/>
    </source>
</evidence>
<feature type="compositionally biased region" description="Acidic residues" evidence="2">
    <location>
        <begin position="116"/>
        <end position="131"/>
    </location>
</feature>
<dbReference type="GO" id="GO:0005929">
    <property type="term" value="C:cilium"/>
    <property type="evidence" value="ECO:0007669"/>
    <property type="project" value="TreeGrafter"/>
</dbReference>
<dbReference type="RefSeq" id="XP_016611359.1">
    <property type="nucleotide sequence ID" value="XM_016750656.1"/>
</dbReference>
<dbReference type="InParanoid" id="A0A0L0HQV0"/>
<dbReference type="VEuPathDB" id="FungiDB:SPPG_02366"/>
<dbReference type="Pfam" id="PF01167">
    <property type="entry name" value="Tub"/>
    <property type="match status" value="1"/>
</dbReference>
<dbReference type="PANTHER" id="PTHR16517">
    <property type="entry name" value="TUBBY-RELATED"/>
    <property type="match status" value="1"/>
</dbReference>
<dbReference type="OMA" id="DEYYEFQ"/>
<protein>
    <recommendedName>
        <fullName evidence="3">Tubby C-terminal domain-containing protein</fullName>
    </recommendedName>
</protein>
<proteinExistence type="inferred from homology"/>
<feature type="compositionally biased region" description="Low complexity" evidence="2">
    <location>
        <begin position="48"/>
        <end position="59"/>
    </location>
</feature>
<dbReference type="PANTHER" id="PTHR16517:SF7">
    <property type="entry name" value="PROTEIN KING TUBBY"/>
    <property type="match status" value="1"/>
</dbReference>
<evidence type="ECO:0000313" key="5">
    <source>
        <dbReference type="Proteomes" id="UP000053201"/>
    </source>
</evidence>
<evidence type="ECO:0000259" key="3">
    <source>
        <dbReference type="Pfam" id="PF01167"/>
    </source>
</evidence>
<name>A0A0L0HQV0_SPIPD</name>
<feature type="compositionally biased region" description="Polar residues" evidence="2">
    <location>
        <begin position="92"/>
        <end position="108"/>
    </location>
</feature>
<reference evidence="4 5" key="1">
    <citation type="submission" date="2009-08" db="EMBL/GenBank/DDBJ databases">
        <title>The Genome Sequence of Spizellomyces punctatus strain DAOM BR117.</title>
        <authorList>
            <consortium name="The Broad Institute Genome Sequencing Platform"/>
            <person name="Russ C."/>
            <person name="Cuomo C."/>
            <person name="Shea T."/>
            <person name="Young S.K."/>
            <person name="Zeng Q."/>
            <person name="Koehrsen M."/>
            <person name="Haas B."/>
            <person name="Borodovsky M."/>
            <person name="Guigo R."/>
            <person name="Alvarado L."/>
            <person name="Berlin A."/>
            <person name="Bochicchio J."/>
            <person name="Borenstein D."/>
            <person name="Chapman S."/>
            <person name="Chen Z."/>
            <person name="Engels R."/>
            <person name="Freedman E."/>
            <person name="Gellesch M."/>
            <person name="Goldberg J."/>
            <person name="Griggs A."/>
            <person name="Gujja S."/>
            <person name="Heiman D."/>
            <person name="Hepburn T."/>
            <person name="Howarth C."/>
            <person name="Jen D."/>
            <person name="Larson L."/>
            <person name="Lewis B."/>
            <person name="Mehta T."/>
            <person name="Park D."/>
            <person name="Pearson M."/>
            <person name="Roberts A."/>
            <person name="Saif S."/>
            <person name="Shenoy N."/>
            <person name="Sisk P."/>
            <person name="Stolte C."/>
            <person name="Sykes S."/>
            <person name="Thomson T."/>
            <person name="Walk T."/>
            <person name="White J."/>
            <person name="Yandava C."/>
            <person name="Burger G."/>
            <person name="Gray M.W."/>
            <person name="Holland P.W.H."/>
            <person name="King N."/>
            <person name="Lang F.B.F."/>
            <person name="Roger A.J."/>
            <person name="Ruiz-Trillo I."/>
            <person name="Lander E."/>
            <person name="Nusbaum C."/>
        </authorList>
    </citation>
    <scope>NUCLEOTIDE SEQUENCE [LARGE SCALE GENOMIC DNA]</scope>
    <source>
        <strain evidence="4 5">DAOM BR117</strain>
    </source>
</reference>
<dbReference type="GeneID" id="27685956"/>
<dbReference type="PRINTS" id="PR01573">
    <property type="entry name" value="SUPERTUBBY"/>
</dbReference>
<dbReference type="STRING" id="645134.A0A0L0HQV0"/>
<dbReference type="GO" id="GO:0061512">
    <property type="term" value="P:protein localization to cilium"/>
    <property type="evidence" value="ECO:0007669"/>
    <property type="project" value="TreeGrafter"/>
</dbReference>
<feature type="domain" description="Tubby C-terminal" evidence="3">
    <location>
        <begin position="207"/>
        <end position="447"/>
    </location>
</feature>
<evidence type="ECO:0000256" key="1">
    <source>
        <dbReference type="ARBA" id="ARBA00007129"/>
    </source>
</evidence>
<accession>A0A0L0HQV0</accession>
<dbReference type="InterPro" id="IPR000007">
    <property type="entry name" value="Tubby_C"/>
</dbReference>
<organism evidence="4 5">
    <name type="scientific">Spizellomyces punctatus (strain DAOM BR117)</name>
    <dbReference type="NCBI Taxonomy" id="645134"/>
    <lineage>
        <taxon>Eukaryota</taxon>
        <taxon>Fungi</taxon>
        <taxon>Fungi incertae sedis</taxon>
        <taxon>Chytridiomycota</taxon>
        <taxon>Chytridiomycota incertae sedis</taxon>
        <taxon>Chytridiomycetes</taxon>
        <taxon>Spizellomycetales</taxon>
        <taxon>Spizellomycetaceae</taxon>
        <taxon>Spizellomyces</taxon>
    </lineage>
</organism>
<dbReference type="OrthoDB" id="8775810at2759"/>
<dbReference type="EMBL" id="KQ257452">
    <property type="protein sequence ID" value="KND03320.1"/>
    <property type="molecule type" value="Genomic_DNA"/>
</dbReference>
<sequence>MSAFGFAKFAAAARRPHMPRLDSEANLSEAAVGAIEVLDITDPVLLGASSSSAAGPALPQRDPDRQAAFTNGSSSRPVPPAPEATREPASRASRSSLPYQLLPRTSSRTFDRISLDDIEGESSESDVEDAPQDGGLEHGGQGSLGGAHVSNNTINVSVRHVNPHSVQHLREEADFDNTFEPPHPVGPTSTPVSTRSSGVADLDSFVLKPIPMGQKLQCKIIRRKEGIDKLYPKYELYIEESEESQVFILSARKRKKSSSSHYIISTTRFPSKRDKDHIVASVRSNFLGTAFAIYGVDGSNVNATDKVEERRQEYGVVLYEPNLLGFKGPRKMTVILPSMTREGKRIDIRPSDEKETLFGRYRTRNDRDILTLHNKAPQWNDETQSFVLNFNGRVTLASVKNFQIVHDNDLDYIIMQFGRVSEDTFTVDFQYPMSCIQAFAIALTSFDAKLACE</sequence>